<dbReference type="Pfam" id="PF07993">
    <property type="entry name" value="NAD_binding_4"/>
    <property type="match status" value="1"/>
</dbReference>
<dbReference type="PANTHER" id="PTHR43439">
    <property type="entry name" value="PHENYLACETATE-COENZYME A LIGASE"/>
    <property type="match status" value="1"/>
</dbReference>
<dbReference type="Pfam" id="PF00550">
    <property type="entry name" value="PP-binding"/>
    <property type="match status" value="1"/>
</dbReference>
<dbReference type="Gene3D" id="3.40.50.720">
    <property type="entry name" value="NAD(P)-binding Rossmann-like Domain"/>
    <property type="match status" value="1"/>
</dbReference>
<dbReference type="Pfam" id="PF00501">
    <property type="entry name" value="AMP-binding"/>
    <property type="match status" value="1"/>
</dbReference>
<sequence>MEDTPGTNYFTCTLGEASQLQKHSSDFETVNKLITLQAERHADYPAVAFPILSKSKSHHQYEIFTFKDLHAGSLKAATSFYNSGDFGPEKRNIGCVALLCNSSIDFLFAWLGLIRAGFSVLLIAPQCGPSAIVSLCKACNVSRLYHDRAHFELASSAAATSDSHVKAVSLPLGDNRLLEYIRDKSEASPNTDWPEHSSEDVAYIHHSSGTSSGIPKPIPQTHHGAVGVLPCLQGQHAATFTTTPLYHGGIADCFRAWTSNALIWLFPGGDAPITSDTILSCLSVSKGATKQAGTPPVKYFSSVPYILQMLSETSEGLEALQEMDIVGVGGAALPESVGNRLVAENVNLVSRFGSAECGFVLSSHRTYAEDRFWQYLRVPESGSLLRFEDGGSDSGLYELIVLSNWPHMAKRNRDDGSYATCDLFEPHPTIKNAWKYHSRSDSQITLLTGKKFDPAPLEEDIKSGSSLIDDIFIFGNDKHIPGALVIPSASVDSSSQELRRDIWNTIQKFNLNQQPHARIAENMFHVLSGNSAPLERSSKGTLLRGQAEKLYASIIDDMYQSNNSTDDYPTKSTKTLSGVELESTIRNIVVEVLGDDVVLADDSDFFQHGVDSTKATQIRSSLQQKVAQDTLPFNVVYDCENIAGLIRYFTAARQQKTPGGDTDGRQSMIDLADKYSSFNFFQGAKNGVIEGHPEERAVILTGATGGLGAHILDGLRRDFSVTKVFCLVRASDEVNARNRVSASLTQRRLLPLSPEDDKISCMPTQFGQGDLGLSTEVRSSLENTVSHIIHAAWAVNFSLSLGSFVKEHISGLRNLINLASSCRHFEQFAFCSSTASVIGQALLNGRESSISEEICREPPPDNSLGYSKSKWVAESICSKAAELPRMKGRVKILRVGQLTGDTTNGIWNRSEAWPLMLSAARELGCLPKLDESLGWLPVDTAARAVIDISLADRSTNKDGSCEVYHLVNNDQTSSWADLLHWINKSDNEVIEVIEFVEPSAWLAKLESLDQHPAKRLLGLWRASFKNGADAKNSRTVLSFDTKNAESGSACMQVVEPVGEALVVKIWRSLQEGNEQETL</sequence>
<dbReference type="Proteomes" id="UP000177625">
    <property type="component" value="Unassembled WGS sequence"/>
</dbReference>
<dbReference type="InterPro" id="IPR013120">
    <property type="entry name" value="FAR_NAD-bd"/>
</dbReference>
<dbReference type="PROSITE" id="PS50075">
    <property type="entry name" value="CARRIER"/>
    <property type="match status" value="1"/>
</dbReference>
<evidence type="ECO:0000313" key="5">
    <source>
        <dbReference type="Proteomes" id="UP000177625"/>
    </source>
</evidence>
<dbReference type="InterPro" id="IPR042099">
    <property type="entry name" value="ANL_N_sf"/>
</dbReference>
<dbReference type="EMBL" id="FJVC01000599">
    <property type="protein sequence ID" value="CZT52478.1"/>
    <property type="molecule type" value="Genomic_DNA"/>
</dbReference>
<dbReference type="SUPFAM" id="SSF51735">
    <property type="entry name" value="NAD(P)-binding Rossmann-fold domains"/>
    <property type="match status" value="1"/>
</dbReference>
<dbReference type="SUPFAM" id="SSF56801">
    <property type="entry name" value="Acetyl-CoA synthetase-like"/>
    <property type="match status" value="1"/>
</dbReference>
<dbReference type="InterPro" id="IPR000873">
    <property type="entry name" value="AMP-dep_synth/lig_dom"/>
</dbReference>
<organism evidence="4 5">
    <name type="scientific">Rhynchosporium secalis</name>
    <name type="common">Barley scald fungus</name>
    <dbReference type="NCBI Taxonomy" id="38038"/>
    <lineage>
        <taxon>Eukaryota</taxon>
        <taxon>Fungi</taxon>
        <taxon>Dikarya</taxon>
        <taxon>Ascomycota</taxon>
        <taxon>Pezizomycotina</taxon>
        <taxon>Leotiomycetes</taxon>
        <taxon>Helotiales</taxon>
        <taxon>Ploettnerulaceae</taxon>
        <taxon>Rhynchosporium</taxon>
    </lineage>
</organism>
<dbReference type="Gene3D" id="1.10.1200.10">
    <property type="entry name" value="ACP-like"/>
    <property type="match status" value="1"/>
</dbReference>
<dbReference type="PANTHER" id="PTHR43439:SF2">
    <property type="entry name" value="ENZYME, PUTATIVE (JCVI)-RELATED"/>
    <property type="match status" value="1"/>
</dbReference>
<feature type="domain" description="Carrier" evidence="3">
    <location>
        <begin position="576"/>
        <end position="653"/>
    </location>
</feature>
<evidence type="ECO:0000256" key="1">
    <source>
        <dbReference type="ARBA" id="ARBA00022450"/>
    </source>
</evidence>
<dbReference type="SUPFAM" id="SSF47336">
    <property type="entry name" value="ACP-like"/>
    <property type="match status" value="1"/>
</dbReference>
<dbReference type="InterPro" id="IPR036291">
    <property type="entry name" value="NAD(P)-bd_dom_sf"/>
</dbReference>
<dbReference type="InterPro" id="IPR051414">
    <property type="entry name" value="Adenylate-forming_Reductase"/>
</dbReference>
<evidence type="ECO:0000256" key="2">
    <source>
        <dbReference type="ARBA" id="ARBA00022553"/>
    </source>
</evidence>
<reference evidence="5" key="1">
    <citation type="submission" date="2016-03" db="EMBL/GenBank/DDBJ databases">
        <authorList>
            <person name="Guldener U."/>
        </authorList>
    </citation>
    <scope>NUCLEOTIDE SEQUENCE [LARGE SCALE GENOMIC DNA]</scope>
</reference>
<accession>A0A1E1MTR7</accession>
<dbReference type="Pfam" id="PF23562">
    <property type="entry name" value="AMP-binding_C_3"/>
    <property type="match status" value="1"/>
</dbReference>
<keyword evidence="5" id="KW-1185">Reference proteome</keyword>
<proteinExistence type="predicted"/>
<name>A0A1E1MTR7_RHYSE</name>
<dbReference type="InterPro" id="IPR036736">
    <property type="entry name" value="ACP-like_sf"/>
</dbReference>
<keyword evidence="1" id="KW-0596">Phosphopantetheine</keyword>
<evidence type="ECO:0000259" key="3">
    <source>
        <dbReference type="PROSITE" id="PS50075"/>
    </source>
</evidence>
<protein>
    <submittedName>
        <fullName evidence="4">Related to nonribosomal peptide synthetase MxcG</fullName>
    </submittedName>
</protein>
<dbReference type="AlphaFoldDB" id="A0A1E1MTR7"/>
<dbReference type="Gene3D" id="3.40.50.12780">
    <property type="entry name" value="N-terminal domain of ligase-like"/>
    <property type="match status" value="1"/>
</dbReference>
<keyword evidence="2" id="KW-0597">Phosphoprotein</keyword>
<gene>
    <name evidence="4" type="ORF">RSE6_13818</name>
</gene>
<evidence type="ECO:0000313" key="4">
    <source>
        <dbReference type="EMBL" id="CZT52478.1"/>
    </source>
</evidence>
<dbReference type="InterPro" id="IPR009081">
    <property type="entry name" value="PP-bd_ACP"/>
</dbReference>